<proteinExistence type="inferred from homology"/>
<evidence type="ECO:0000256" key="10">
    <source>
        <dbReference type="ARBA" id="ARBA00023121"/>
    </source>
</evidence>
<keyword evidence="6" id="KW-0677">Repeat</keyword>
<keyword evidence="9" id="KW-0445">Lipid transport</keyword>
<dbReference type="GO" id="GO:0006869">
    <property type="term" value="P:lipid transport"/>
    <property type="evidence" value="ECO:0007669"/>
    <property type="project" value="UniProtKB-KW"/>
</dbReference>
<evidence type="ECO:0000256" key="3">
    <source>
        <dbReference type="ARBA" id="ARBA00022448"/>
    </source>
</evidence>
<dbReference type="Pfam" id="PF17047">
    <property type="entry name" value="SMP_LBD"/>
    <property type="match status" value="1"/>
</dbReference>
<keyword evidence="4" id="KW-0812">Transmembrane</keyword>
<dbReference type="eggNOG" id="KOG1012">
    <property type="taxonomic scope" value="Eukaryota"/>
</dbReference>
<dbReference type="OrthoDB" id="67700at2759"/>
<dbReference type="EMBL" id="GG663741">
    <property type="protein sequence ID" value="EEH56059.1"/>
    <property type="molecule type" value="Genomic_DNA"/>
</dbReference>
<evidence type="ECO:0000313" key="13">
    <source>
        <dbReference type="EMBL" id="EEH56059.1"/>
    </source>
</evidence>
<comment type="subcellular location">
    <subcellularLocation>
        <location evidence="1">Membrane</location>
        <topology evidence="1">Single-pass membrane protein</topology>
    </subcellularLocation>
</comment>
<keyword evidence="5" id="KW-0479">Metal-binding</keyword>
<dbReference type="GO" id="GO:0005783">
    <property type="term" value="C:endoplasmic reticulum"/>
    <property type="evidence" value="ECO:0007669"/>
    <property type="project" value="TreeGrafter"/>
</dbReference>
<dbReference type="CDD" id="cd21677">
    <property type="entry name" value="SMP_SYT"/>
    <property type="match status" value="1"/>
</dbReference>
<dbReference type="RefSeq" id="XP_003060107.1">
    <property type="nucleotide sequence ID" value="XM_003060061.1"/>
</dbReference>
<keyword evidence="8" id="KW-1133">Transmembrane helix</keyword>
<dbReference type="InterPro" id="IPR045050">
    <property type="entry name" value="Synaptotagmin_plant"/>
</dbReference>
<dbReference type="OMA" id="LLQAWPY"/>
<evidence type="ECO:0000256" key="11">
    <source>
        <dbReference type="ARBA" id="ARBA00023136"/>
    </source>
</evidence>
<dbReference type="GeneID" id="9685545"/>
<dbReference type="GO" id="GO:0016020">
    <property type="term" value="C:membrane"/>
    <property type="evidence" value="ECO:0007669"/>
    <property type="project" value="UniProtKB-SubCell"/>
</dbReference>
<organism evidence="14">
    <name type="scientific">Micromonas pusilla (strain CCMP1545)</name>
    <name type="common">Picoplanktonic green alga</name>
    <dbReference type="NCBI Taxonomy" id="564608"/>
    <lineage>
        <taxon>Eukaryota</taxon>
        <taxon>Viridiplantae</taxon>
        <taxon>Chlorophyta</taxon>
        <taxon>Mamiellophyceae</taxon>
        <taxon>Mamiellales</taxon>
        <taxon>Mamiellaceae</taxon>
        <taxon>Micromonas</taxon>
    </lineage>
</organism>
<dbReference type="GO" id="GO:0046872">
    <property type="term" value="F:metal ion binding"/>
    <property type="evidence" value="ECO:0007669"/>
    <property type="project" value="UniProtKB-KW"/>
</dbReference>
<keyword evidence="10" id="KW-0446">Lipid-binding</keyword>
<feature type="non-terminal residue" evidence="13">
    <location>
        <position position="1"/>
    </location>
</feature>
<keyword evidence="7" id="KW-0106">Calcium</keyword>
<dbReference type="Proteomes" id="UP000001876">
    <property type="component" value="Unassembled WGS sequence"/>
</dbReference>
<gene>
    <name evidence="13" type="ORF">MICPUCDRAFT_18454</name>
</gene>
<dbReference type="PANTHER" id="PTHR10774">
    <property type="entry name" value="EXTENDED SYNAPTOTAGMIN-RELATED"/>
    <property type="match status" value="1"/>
</dbReference>
<keyword evidence="3" id="KW-0813">Transport</keyword>
<dbReference type="GO" id="GO:0008289">
    <property type="term" value="F:lipid binding"/>
    <property type="evidence" value="ECO:0007669"/>
    <property type="project" value="UniProtKB-KW"/>
</dbReference>
<dbReference type="PROSITE" id="PS51847">
    <property type="entry name" value="SMP"/>
    <property type="match status" value="1"/>
</dbReference>
<evidence type="ECO:0000256" key="6">
    <source>
        <dbReference type="ARBA" id="ARBA00022737"/>
    </source>
</evidence>
<sequence>VLGFGVGAVAAGFFMGWQQSRLDAKKNRSVNRQALADLSMLDEAEIQELVGELPAWLAFRDVERAGWLNKVLAAAWPYLDQATSDVIVAALDPILQATRPSFLTTLSFERFSFGDIPARIEGVKVYETTGDGSVEIDLQVFWAGDPDVVLGVRAAQDALSVPVSLTEFECTFTLRLIFAPLLGVFPCFGALTIALMDEPQLDFDLRVVGGDVTLVPGL</sequence>
<keyword evidence="11" id="KW-0472">Membrane</keyword>
<evidence type="ECO:0000256" key="9">
    <source>
        <dbReference type="ARBA" id="ARBA00023055"/>
    </source>
</evidence>
<accession>C1MVV8</accession>
<dbReference type="KEGG" id="mpp:MICPUCDRAFT_18454"/>
<evidence type="ECO:0000256" key="7">
    <source>
        <dbReference type="ARBA" id="ARBA00022837"/>
    </source>
</evidence>
<evidence type="ECO:0000256" key="5">
    <source>
        <dbReference type="ARBA" id="ARBA00022723"/>
    </source>
</evidence>
<dbReference type="InterPro" id="IPR039010">
    <property type="entry name" value="Synaptotagmin_SMP"/>
</dbReference>
<feature type="domain" description="SMP-LTD" evidence="12">
    <location>
        <begin position="61"/>
        <end position="218"/>
    </location>
</feature>
<evidence type="ECO:0000259" key="12">
    <source>
        <dbReference type="PROSITE" id="PS51847"/>
    </source>
</evidence>
<evidence type="ECO:0000256" key="2">
    <source>
        <dbReference type="ARBA" id="ARBA00006996"/>
    </source>
</evidence>
<evidence type="ECO:0000256" key="4">
    <source>
        <dbReference type="ARBA" id="ARBA00022692"/>
    </source>
</evidence>
<evidence type="ECO:0000256" key="8">
    <source>
        <dbReference type="ARBA" id="ARBA00022989"/>
    </source>
</evidence>
<keyword evidence="14" id="KW-1185">Reference proteome</keyword>
<comment type="similarity">
    <text evidence="2">Belongs to the synaptotagmin family.</text>
</comment>
<dbReference type="InterPro" id="IPR031468">
    <property type="entry name" value="SMP_LBD"/>
</dbReference>
<dbReference type="PANTHER" id="PTHR10774:SF190">
    <property type="entry name" value="C2 CALCIUM_LIPID-BINDING ENDONUCLEASE_EXONUCLEASE_PHOSPHATASE-RELATED"/>
    <property type="match status" value="1"/>
</dbReference>
<evidence type="ECO:0000313" key="14">
    <source>
        <dbReference type="Proteomes" id="UP000001876"/>
    </source>
</evidence>
<dbReference type="AlphaFoldDB" id="C1MVV8"/>
<name>C1MVV8_MICPC</name>
<protein>
    <submittedName>
        <fullName evidence="13">Predicted protein</fullName>
    </submittedName>
</protein>
<reference evidence="13 14" key="1">
    <citation type="journal article" date="2009" name="Science">
        <title>Green evolution and dynamic adaptations revealed by genomes of the marine picoeukaryotes Micromonas.</title>
        <authorList>
            <person name="Worden A.Z."/>
            <person name="Lee J.H."/>
            <person name="Mock T."/>
            <person name="Rouze P."/>
            <person name="Simmons M.P."/>
            <person name="Aerts A.L."/>
            <person name="Allen A.E."/>
            <person name="Cuvelier M.L."/>
            <person name="Derelle E."/>
            <person name="Everett M.V."/>
            <person name="Foulon E."/>
            <person name="Grimwood J."/>
            <person name="Gundlach H."/>
            <person name="Henrissat B."/>
            <person name="Napoli C."/>
            <person name="McDonald S.M."/>
            <person name="Parker M.S."/>
            <person name="Rombauts S."/>
            <person name="Salamov A."/>
            <person name="Von Dassow P."/>
            <person name="Badger J.H."/>
            <person name="Coutinho P.M."/>
            <person name="Demir E."/>
            <person name="Dubchak I."/>
            <person name="Gentemann C."/>
            <person name="Eikrem W."/>
            <person name="Gready J.E."/>
            <person name="John U."/>
            <person name="Lanier W."/>
            <person name="Lindquist E.A."/>
            <person name="Lucas S."/>
            <person name="Mayer K.F."/>
            <person name="Moreau H."/>
            <person name="Not F."/>
            <person name="Otillar R."/>
            <person name="Panaud O."/>
            <person name="Pangilinan J."/>
            <person name="Paulsen I."/>
            <person name="Piegu B."/>
            <person name="Poliakov A."/>
            <person name="Robbens S."/>
            <person name="Schmutz J."/>
            <person name="Toulza E."/>
            <person name="Wyss T."/>
            <person name="Zelensky A."/>
            <person name="Zhou K."/>
            <person name="Armbrust E.V."/>
            <person name="Bhattacharya D."/>
            <person name="Goodenough U.W."/>
            <person name="Van de Peer Y."/>
            <person name="Grigoriev I.V."/>
        </authorList>
    </citation>
    <scope>NUCLEOTIDE SEQUENCE [LARGE SCALE GENOMIC DNA]</scope>
    <source>
        <strain evidence="13 14">CCMP1545</strain>
    </source>
</reference>
<feature type="non-terminal residue" evidence="13">
    <location>
        <position position="218"/>
    </location>
</feature>
<evidence type="ECO:0000256" key="1">
    <source>
        <dbReference type="ARBA" id="ARBA00004167"/>
    </source>
</evidence>